<dbReference type="InterPro" id="IPR005064">
    <property type="entry name" value="BUG"/>
</dbReference>
<dbReference type="CDD" id="cd13578">
    <property type="entry name" value="PBP2_Bug27"/>
    <property type="match status" value="1"/>
</dbReference>
<evidence type="ECO:0000313" key="4">
    <source>
        <dbReference type="Proteomes" id="UP000620596"/>
    </source>
</evidence>
<accession>A0A916SQQ8</accession>
<sequence>MQRRTLVTAGAAALAFPSLILAQNLPTGPVRIIVGFAPGGGTDILARVIGQKLGEMWKTQVIVENRAGASGTIAADYVAKQPGDGATLLMAHINSQAITPALQKVNYDAAKDFQPVVLVGVTPNLLICNENQPAKNVKDLVELCRANPGKISFGSAGTGSAQHLALEMFMLAAKVKAIHVPYKGSGPMLTDLIGGTIQYSFDTMTAATPHVKSGKAIALAQTRQQRVPAYANVPTMAESGFPGFEATTWYGLAGPAKMPLAMAKRMNEDINKVMQMPDVMERLAASGAQDGGGSTEKFGDFMAAEQIKWAKIIKDGGVKGDA</sequence>
<dbReference type="PIRSF" id="PIRSF017082">
    <property type="entry name" value="YflP"/>
    <property type="match status" value="1"/>
</dbReference>
<evidence type="ECO:0000313" key="3">
    <source>
        <dbReference type="EMBL" id="GGB11691.1"/>
    </source>
</evidence>
<dbReference type="PANTHER" id="PTHR42928">
    <property type="entry name" value="TRICARBOXYLATE-BINDING PROTEIN"/>
    <property type="match status" value="1"/>
</dbReference>
<feature type="signal peptide" evidence="2">
    <location>
        <begin position="1"/>
        <end position="22"/>
    </location>
</feature>
<proteinExistence type="inferred from homology"/>
<dbReference type="RefSeq" id="WP_188709869.1">
    <property type="nucleotide sequence ID" value="NZ_BMIG01000017.1"/>
</dbReference>
<dbReference type="SUPFAM" id="SSF53850">
    <property type="entry name" value="Periplasmic binding protein-like II"/>
    <property type="match status" value="1"/>
</dbReference>
<reference evidence="3" key="2">
    <citation type="submission" date="2020-09" db="EMBL/GenBank/DDBJ databases">
        <authorList>
            <person name="Sun Q."/>
            <person name="Zhou Y."/>
        </authorList>
    </citation>
    <scope>NUCLEOTIDE SEQUENCE</scope>
    <source>
        <strain evidence="3">CGMCC 1.15322</strain>
    </source>
</reference>
<dbReference type="AlphaFoldDB" id="A0A916SQQ8"/>
<comment type="similarity">
    <text evidence="1">Belongs to the UPF0065 (bug) family.</text>
</comment>
<dbReference type="Proteomes" id="UP000620596">
    <property type="component" value="Unassembled WGS sequence"/>
</dbReference>
<dbReference type="Gene3D" id="3.40.190.10">
    <property type="entry name" value="Periplasmic binding protein-like II"/>
    <property type="match status" value="1"/>
</dbReference>
<dbReference type="Pfam" id="PF03401">
    <property type="entry name" value="TctC"/>
    <property type="match status" value="1"/>
</dbReference>
<reference evidence="3" key="1">
    <citation type="journal article" date="2014" name="Int. J. Syst. Evol. Microbiol.">
        <title>Complete genome sequence of Corynebacterium casei LMG S-19264T (=DSM 44701T), isolated from a smear-ripened cheese.</title>
        <authorList>
            <consortium name="US DOE Joint Genome Institute (JGI-PGF)"/>
            <person name="Walter F."/>
            <person name="Albersmeier A."/>
            <person name="Kalinowski J."/>
            <person name="Ruckert C."/>
        </authorList>
    </citation>
    <scope>NUCLEOTIDE SEQUENCE</scope>
    <source>
        <strain evidence="3">CGMCC 1.15322</strain>
    </source>
</reference>
<keyword evidence="2" id="KW-0732">Signal</keyword>
<protein>
    <recommendedName>
        <fullName evidence="5">LacI family transcriptional regulator</fullName>
    </recommendedName>
</protein>
<feature type="chain" id="PRO_5036836360" description="LacI family transcriptional regulator" evidence="2">
    <location>
        <begin position="23"/>
        <end position="322"/>
    </location>
</feature>
<dbReference type="InterPro" id="IPR042100">
    <property type="entry name" value="Bug_dom1"/>
</dbReference>
<dbReference type="EMBL" id="BMIG01000017">
    <property type="protein sequence ID" value="GGB11691.1"/>
    <property type="molecule type" value="Genomic_DNA"/>
</dbReference>
<dbReference type="PANTHER" id="PTHR42928:SF5">
    <property type="entry name" value="BLR1237 PROTEIN"/>
    <property type="match status" value="1"/>
</dbReference>
<gene>
    <name evidence="3" type="ORF">GCM10011496_35760</name>
</gene>
<name>A0A916SQQ8_9BURK</name>
<keyword evidence="4" id="KW-1185">Reference proteome</keyword>
<dbReference type="Gene3D" id="3.40.190.150">
    <property type="entry name" value="Bordetella uptake gene, domain 1"/>
    <property type="match status" value="1"/>
</dbReference>
<evidence type="ECO:0008006" key="5">
    <source>
        <dbReference type="Google" id="ProtNLM"/>
    </source>
</evidence>
<comment type="caution">
    <text evidence="3">The sequence shown here is derived from an EMBL/GenBank/DDBJ whole genome shotgun (WGS) entry which is preliminary data.</text>
</comment>
<evidence type="ECO:0000256" key="1">
    <source>
        <dbReference type="ARBA" id="ARBA00006987"/>
    </source>
</evidence>
<organism evidence="3 4">
    <name type="scientific">Polaromonas eurypsychrophila</name>
    <dbReference type="NCBI Taxonomy" id="1614635"/>
    <lineage>
        <taxon>Bacteria</taxon>
        <taxon>Pseudomonadati</taxon>
        <taxon>Pseudomonadota</taxon>
        <taxon>Betaproteobacteria</taxon>
        <taxon>Burkholderiales</taxon>
        <taxon>Comamonadaceae</taxon>
        <taxon>Polaromonas</taxon>
    </lineage>
</organism>
<evidence type="ECO:0000256" key="2">
    <source>
        <dbReference type="SAM" id="SignalP"/>
    </source>
</evidence>